<keyword evidence="7 8" id="KW-0472">Membrane</keyword>
<dbReference type="GO" id="GO:0005198">
    <property type="term" value="F:structural molecule activity"/>
    <property type="evidence" value="ECO:0007669"/>
    <property type="project" value="InterPro"/>
</dbReference>
<reference evidence="9 10" key="1">
    <citation type="submission" date="2019-02" db="EMBL/GenBank/DDBJ databases">
        <title>Opniocepnalus argus genome.</title>
        <authorList>
            <person name="Zhou C."/>
            <person name="Xiao S."/>
        </authorList>
    </citation>
    <scope>NUCLEOTIDE SEQUENCE [LARGE SCALE GENOMIC DNA]</scope>
    <source>
        <strain evidence="9">OARG1902GOOAL</strain>
        <tissue evidence="9">Muscle</tissue>
    </source>
</reference>
<evidence type="ECO:0000256" key="3">
    <source>
        <dbReference type="ARBA" id="ARBA00022475"/>
    </source>
</evidence>
<dbReference type="PANTHER" id="PTHR12002">
    <property type="entry name" value="CLAUDIN"/>
    <property type="match status" value="1"/>
</dbReference>
<proteinExistence type="inferred from homology"/>
<dbReference type="Gene3D" id="1.20.140.150">
    <property type="match status" value="1"/>
</dbReference>
<evidence type="ECO:0000256" key="4">
    <source>
        <dbReference type="ARBA" id="ARBA00022692"/>
    </source>
</evidence>
<accession>A0A6G1PDZ9</accession>
<keyword evidence="10" id="KW-1185">Reference proteome</keyword>
<evidence type="ECO:0000256" key="7">
    <source>
        <dbReference type="ARBA" id="ARBA00023136"/>
    </source>
</evidence>
<keyword evidence="2 8" id="KW-0796">Tight junction</keyword>
<feature type="transmembrane region" description="Helical" evidence="8">
    <location>
        <begin position="171"/>
        <end position="191"/>
    </location>
</feature>
<evidence type="ECO:0000256" key="1">
    <source>
        <dbReference type="ARBA" id="ARBA00008295"/>
    </source>
</evidence>
<evidence type="ECO:0000313" key="10">
    <source>
        <dbReference type="Proteomes" id="UP000503349"/>
    </source>
</evidence>
<evidence type="ECO:0000256" key="2">
    <source>
        <dbReference type="ARBA" id="ARBA00022427"/>
    </source>
</evidence>
<dbReference type="InterPro" id="IPR004031">
    <property type="entry name" value="PMP22/EMP/MP20/Claudin"/>
</dbReference>
<comment type="subcellular location">
    <subcellularLocation>
        <location evidence="8">Cell junction</location>
        <location evidence="8">Tight junction</location>
    </subcellularLocation>
    <subcellularLocation>
        <location evidence="8">Cell membrane</location>
        <topology evidence="8">Multi-pass membrane protein</topology>
    </subcellularLocation>
</comment>
<dbReference type="OrthoDB" id="8612291at2759"/>
<keyword evidence="5 8" id="KW-0965">Cell junction</keyword>
<dbReference type="Pfam" id="PF00822">
    <property type="entry name" value="PMP22_Claudin"/>
    <property type="match status" value="1"/>
</dbReference>
<dbReference type="PROSITE" id="PS01346">
    <property type="entry name" value="CLAUDIN"/>
    <property type="match status" value="1"/>
</dbReference>
<evidence type="ECO:0000256" key="6">
    <source>
        <dbReference type="ARBA" id="ARBA00022989"/>
    </source>
</evidence>
<dbReference type="InterPro" id="IPR017974">
    <property type="entry name" value="Claudin_CS"/>
</dbReference>
<evidence type="ECO:0000256" key="8">
    <source>
        <dbReference type="RuleBase" id="RU060637"/>
    </source>
</evidence>
<gene>
    <name evidence="9" type="ORF">EXN66_Car003928</name>
</gene>
<sequence>MDSSLCALELLGVFCSVVAWLATLSTTLMSTWLTQSTALLSTESIQLGLWETCVVQDLGGLECRPYDTLLGLRQDIMVARTLMCVALAVGMLGLLLTIPGLHLVNSCQGQVEDLRCKSGLRVSGGAMCLLAGILVLVPVSYFANVAVIQFFDETVPEMVPRWEFGDALFCGWTAGFVYLVAGTMLLTSCLCQQGQNRNTPVPIPMVGVPPGIPFTRVRSEYV</sequence>
<evidence type="ECO:0000313" key="9">
    <source>
        <dbReference type="EMBL" id="KAF3688256.1"/>
    </source>
</evidence>
<dbReference type="GO" id="GO:0005886">
    <property type="term" value="C:plasma membrane"/>
    <property type="evidence" value="ECO:0007669"/>
    <property type="project" value="UniProtKB-SubCell"/>
</dbReference>
<comment type="similarity">
    <text evidence="1 8">Belongs to the claudin family.</text>
</comment>
<feature type="transmembrane region" description="Helical" evidence="8">
    <location>
        <begin position="77"/>
        <end position="104"/>
    </location>
</feature>
<feature type="transmembrane region" description="Helical" evidence="8">
    <location>
        <begin position="125"/>
        <end position="151"/>
    </location>
</feature>
<dbReference type="GO" id="GO:0005923">
    <property type="term" value="C:bicellular tight junction"/>
    <property type="evidence" value="ECO:0007669"/>
    <property type="project" value="UniProtKB-SubCell"/>
</dbReference>
<dbReference type="PRINTS" id="PR01077">
    <property type="entry name" value="CLAUDIN"/>
</dbReference>
<reference evidence="10" key="2">
    <citation type="submission" date="2019-02" db="EMBL/GenBank/DDBJ databases">
        <title>Opniocepnalus argus Var Kimnra genome.</title>
        <authorList>
            <person name="Zhou C."/>
            <person name="Xiao S."/>
        </authorList>
    </citation>
    <scope>NUCLEOTIDE SEQUENCE [LARGE SCALE GENOMIC DNA]</scope>
</reference>
<keyword evidence="3 8" id="KW-1003">Cell membrane</keyword>
<name>A0A6G1PDZ9_CHAAH</name>
<keyword evidence="6 8" id="KW-1133">Transmembrane helix</keyword>
<comment type="caution">
    <text evidence="8">Lacks conserved residue(s) required for the propagation of feature annotation.</text>
</comment>
<organism evidence="9 10">
    <name type="scientific">Channa argus</name>
    <name type="common">Northern snakehead</name>
    <name type="synonym">Ophicephalus argus</name>
    <dbReference type="NCBI Taxonomy" id="215402"/>
    <lineage>
        <taxon>Eukaryota</taxon>
        <taxon>Metazoa</taxon>
        <taxon>Chordata</taxon>
        <taxon>Craniata</taxon>
        <taxon>Vertebrata</taxon>
        <taxon>Euteleostomi</taxon>
        <taxon>Actinopterygii</taxon>
        <taxon>Neopterygii</taxon>
        <taxon>Teleostei</taxon>
        <taxon>Neoteleostei</taxon>
        <taxon>Acanthomorphata</taxon>
        <taxon>Anabantaria</taxon>
        <taxon>Anabantiformes</taxon>
        <taxon>Channoidei</taxon>
        <taxon>Channidae</taxon>
        <taxon>Channa</taxon>
    </lineage>
</organism>
<keyword evidence="4 8" id="KW-0812">Transmembrane</keyword>
<evidence type="ECO:0000256" key="5">
    <source>
        <dbReference type="ARBA" id="ARBA00022949"/>
    </source>
</evidence>
<comment type="function">
    <text evidence="8">Claudins function as major constituents of the tight junction complexes that regulate the permeability of epithelia.</text>
</comment>
<protein>
    <recommendedName>
        <fullName evidence="8">Claudin</fullName>
    </recommendedName>
</protein>
<dbReference type="InterPro" id="IPR006187">
    <property type="entry name" value="Claudin"/>
</dbReference>
<dbReference type="EMBL" id="CM015715">
    <property type="protein sequence ID" value="KAF3688256.1"/>
    <property type="molecule type" value="Genomic_DNA"/>
</dbReference>
<dbReference type="AlphaFoldDB" id="A0A6G1PDZ9"/>
<dbReference type="Proteomes" id="UP000503349">
    <property type="component" value="Chromosome 4"/>
</dbReference>